<dbReference type="EMBL" id="DVJK01000173">
    <property type="protein sequence ID" value="HIS67150.1"/>
    <property type="molecule type" value="Genomic_DNA"/>
</dbReference>
<dbReference type="GO" id="GO:0016987">
    <property type="term" value="F:sigma factor activity"/>
    <property type="evidence" value="ECO:0007669"/>
    <property type="project" value="UniProtKB-KW"/>
</dbReference>
<dbReference type="InterPro" id="IPR039425">
    <property type="entry name" value="RNA_pol_sigma-70-like"/>
</dbReference>
<reference evidence="7" key="2">
    <citation type="journal article" date="2021" name="PeerJ">
        <title>Extensive microbial diversity within the chicken gut microbiome revealed by metagenomics and culture.</title>
        <authorList>
            <person name="Gilroy R."/>
            <person name="Ravi A."/>
            <person name="Getino M."/>
            <person name="Pursley I."/>
            <person name="Horton D.L."/>
            <person name="Alikhan N.F."/>
            <person name="Baker D."/>
            <person name="Gharbi K."/>
            <person name="Hall N."/>
            <person name="Watson M."/>
            <person name="Adriaenssens E.M."/>
            <person name="Foster-Nyarko E."/>
            <person name="Jarju S."/>
            <person name="Secka A."/>
            <person name="Antonio M."/>
            <person name="Oren A."/>
            <person name="Chaudhuri R.R."/>
            <person name="La Ragione R."/>
            <person name="Hildebrand F."/>
            <person name="Pallen M.J."/>
        </authorList>
    </citation>
    <scope>NUCLEOTIDE SEQUENCE</scope>
    <source>
        <strain evidence="7">ChiHjej10B9-9673</strain>
    </source>
</reference>
<evidence type="ECO:0000256" key="2">
    <source>
        <dbReference type="ARBA" id="ARBA00023015"/>
    </source>
</evidence>
<gene>
    <name evidence="7" type="ORF">IAC18_06255</name>
</gene>
<organism evidence="7 8">
    <name type="scientific">Candidatus Scatomorpha merdipullorum</name>
    <dbReference type="NCBI Taxonomy" id="2840927"/>
    <lineage>
        <taxon>Bacteria</taxon>
        <taxon>Bacillati</taxon>
        <taxon>Bacillota</taxon>
        <taxon>Clostridia</taxon>
        <taxon>Eubacteriales</taxon>
        <taxon>Candidatus Scatomorpha</taxon>
    </lineage>
</organism>
<dbReference type="InterPro" id="IPR007627">
    <property type="entry name" value="RNA_pol_sigma70_r2"/>
</dbReference>
<evidence type="ECO:0000256" key="4">
    <source>
        <dbReference type="ARBA" id="ARBA00023163"/>
    </source>
</evidence>
<keyword evidence="4" id="KW-0804">Transcription</keyword>
<evidence type="ECO:0000313" key="7">
    <source>
        <dbReference type="EMBL" id="HIS67150.1"/>
    </source>
</evidence>
<dbReference type="AlphaFoldDB" id="A0A9D1JV37"/>
<comment type="similarity">
    <text evidence="1">Belongs to the sigma-70 factor family. ECF subfamily.</text>
</comment>
<dbReference type="PANTHER" id="PTHR43133">
    <property type="entry name" value="RNA POLYMERASE ECF-TYPE SIGMA FACTO"/>
    <property type="match status" value="1"/>
</dbReference>
<dbReference type="Gene3D" id="1.10.10.10">
    <property type="entry name" value="Winged helix-like DNA-binding domain superfamily/Winged helix DNA-binding domain"/>
    <property type="match status" value="1"/>
</dbReference>
<dbReference type="SUPFAM" id="SSF88946">
    <property type="entry name" value="Sigma2 domain of RNA polymerase sigma factors"/>
    <property type="match status" value="1"/>
</dbReference>
<evidence type="ECO:0000256" key="1">
    <source>
        <dbReference type="ARBA" id="ARBA00010641"/>
    </source>
</evidence>
<dbReference type="PANTHER" id="PTHR43133:SF51">
    <property type="entry name" value="RNA POLYMERASE SIGMA FACTOR"/>
    <property type="match status" value="1"/>
</dbReference>
<dbReference type="InterPro" id="IPR013325">
    <property type="entry name" value="RNA_pol_sigma_r2"/>
</dbReference>
<dbReference type="Gene3D" id="1.10.1740.10">
    <property type="match status" value="1"/>
</dbReference>
<evidence type="ECO:0000313" key="8">
    <source>
        <dbReference type="Proteomes" id="UP000824001"/>
    </source>
</evidence>
<dbReference type="Pfam" id="PF04542">
    <property type="entry name" value="Sigma70_r2"/>
    <property type="match status" value="1"/>
</dbReference>
<comment type="caution">
    <text evidence="7">The sequence shown here is derived from an EMBL/GenBank/DDBJ whole genome shotgun (WGS) entry which is preliminary data.</text>
</comment>
<dbReference type="InterPro" id="IPR036388">
    <property type="entry name" value="WH-like_DNA-bd_sf"/>
</dbReference>
<evidence type="ECO:0000259" key="6">
    <source>
        <dbReference type="Pfam" id="PF08281"/>
    </source>
</evidence>
<feature type="domain" description="RNA polymerase sigma-70 region 2" evidence="5">
    <location>
        <begin position="14"/>
        <end position="76"/>
    </location>
</feature>
<dbReference type="GO" id="GO:0003677">
    <property type="term" value="F:DNA binding"/>
    <property type="evidence" value="ECO:0007669"/>
    <property type="project" value="InterPro"/>
</dbReference>
<feature type="domain" description="RNA polymerase sigma factor 70 region 4 type 2" evidence="6">
    <location>
        <begin position="94"/>
        <end position="146"/>
    </location>
</feature>
<keyword evidence="3" id="KW-0731">Sigma factor</keyword>
<dbReference type="InterPro" id="IPR013249">
    <property type="entry name" value="RNA_pol_sigma70_r4_t2"/>
</dbReference>
<proteinExistence type="inferred from homology"/>
<evidence type="ECO:0000259" key="5">
    <source>
        <dbReference type="Pfam" id="PF04542"/>
    </source>
</evidence>
<dbReference type="InterPro" id="IPR014284">
    <property type="entry name" value="RNA_pol_sigma-70_dom"/>
</dbReference>
<dbReference type="SUPFAM" id="SSF88659">
    <property type="entry name" value="Sigma3 and sigma4 domains of RNA polymerase sigma factors"/>
    <property type="match status" value="1"/>
</dbReference>
<name>A0A9D1JV37_9FIRM</name>
<dbReference type="GO" id="GO:0006352">
    <property type="term" value="P:DNA-templated transcription initiation"/>
    <property type="evidence" value="ECO:0007669"/>
    <property type="project" value="InterPro"/>
</dbReference>
<reference evidence="7" key="1">
    <citation type="submission" date="2020-10" db="EMBL/GenBank/DDBJ databases">
        <authorList>
            <person name="Gilroy R."/>
        </authorList>
    </citation>
    <scope>NUCLEOTIDE SEQUENCE</scope>
    <source>
        <strain evidence="7">ChiHjej10B9-9673</strain>
    </source>
</reference>
<protein>
    <submittedName>
        <fullName evidence="7">Sigma-70 family RNA polymerase sigma factor</fullName>
    </submittedName>
</protein>
<keyword evidence="2" id="KW-0805">Transcription regulation</keyword>
<dbReference type="NCBIfam" id="TIGR02937">
    <property type="entry name" value="sigma70-ECF"/>
    <property type="match status" value="1"/>
</dbReference>
<dbReference type="InterPro" id="IPR013324">
    <property type="entry name" value="RNA_pol_sigma_r3/r4-like"/>
</dbReference>
<dbReference type="Proteomes" id="UP000824001">
    <property type="component" value="Unassembled WGS sequence"/>
</dbReference>
<sequence length="156" mass="17984">MDKTEFAAAVLAAEPTLYRVARSMLPCEADCADAAQSAILRAWEKLDTLKSPEYFRTWLVRILINECRSALRRRARFAGEPDESLPAPEPERYDELYAALYSLDEKYRLPVTLHYLEGFRLAEIAEMLRLPQGTVATRLRRARELLREELKGECYA</sequence>
<dbReference type="Pfam" id="PF08281">
    <property type="entry name" value="Sigma70_r4_2"/>
    <property type="match status" value="1"/>
</dbReference>
<accession>A0A9D1JV37</accession>
<evidence type="ECO:0000256" key="3">
    <source>
        <dbReference type="ARBA" id="ARBA00023082"/>
    </source>
</evidence>